<dbReference type="SMART" id="SM00245">
    <property type="entry name" value="TSPc"/>
    <property type="match status" value="1"/>
</dbReference>
<dbReference type="Pfam" id="PF03572">
    <property type="entry name" value="Peptidase_S41"/>
    <property type="match status" value="1"/>
</dbReference>
<gene>
    <name evidence="2" type="ORF">USDA257_c12250</name>
</gene>
<dbReference type="Gene3D" id="3.90.226.10">
    <property type="entry name" value="2-enoyl-CoA Hydratase, Chain A, domain 1"/>
    <property type="match status" value="1"/>
</dbReference>
<dbReference type="InterPro" id="IPR041489">
    <property type="entry name" value="PDZ_6"/>
</dbReference>
<dbReference type="InterPro" id="IPR001478">
    <property type="entry name" value="PDZ"/>
</dbReference>
<sequence>MLLKGASIRGRLCGYSWPETETWFREVKTFGPLPFALLLFLAPAEGFALDMPRSGHAVFDRAVELVVDNFYDASALDRFSAAVRKQMEDDRGSLTAKSPEDRVDAAVESVLASLGVSHTGRFTSDTIDYYELADIFRFAIRSDIKRLFPPDGEVRYAGIGMVTRHEDGLHFASDVYDGAPADRAGIRVGDEILSVDGLPYREIASFRDKVGRTVDVRLRRHREAPPITVTVAVERLQPLRTFEKAIESSIAVTGPEGRRIGYLRLWTLSTRDGLDIVARELASGRLKDADGVVVDLRGRWGGGPPDAADLFVGGVPTFRLISRDGKDMLGTVRWRRPVVAIIDEGSRSGLELFAHALKVNGIPLVGSRTAGALLAGRAFLLPDDSLLEVAVSDAVIDDGLRLEGRGVEPDITVPFSLPYADGRDPQVDAAMEEMQRILAKG</sequence>
<organism evidence="2 3">
    <name type="scientific">Sinorhizobium fredii (strain USDA 257)</name>
    <dbReference type="NCBI Taxonomy" id="1185652"/>
    <lineage>
        <taxon>Bacteria</taxon>
        <taxon>Pseudomonadati</taxon>
        <taxon>Pseudomonadota</taxon>
        <taxon>Alphaproteobacteria</taxon>
        <taxon>Hyphomicrobiales</taxon>
        <taxon>Rhizobiaceae</taxon>
        <taxon>Sinorhizobium/Ensifer group</taxon>
        <taxon>Sinorhizobium</taxon>
    </lineage>
</organism>
<dbReference type="PANTHER" id="PTHR32060">
    <property type="entry name" value="TAIL-SPECIFIC PROTEASE"/>
    <property type="match status" value="1"/>
</dbReference>
<dbReference type="CDD" id="cd07562">
    <property type="entry name" value="Peptidase_S41_TRI"/>
    <property type="match status" value="1"/>
</dbReference>
<protein>
    <submittedName>
        <fullName evidence="2">Putative exported carboxyl-terminal protease protein</fullName>
    </submittedName>
</protein>
<proteinExistence type="predicted"/>
<feature type="domain" description="PDZ" evidence="1">
    <location>
        <begin position="143"/>
        <end position="222"/>
    </location>
</feature>
<evidence type="ECO:0000313" key="3">
    <source>
        <dbReference type="Proteomes" id="UP000006180"/>
    </source>
</evidence>
<dbReference type="InterPro" id="IPR036034">
    <property type="entry name" value="PDZ_sf"/>
</dbReference>
<dbReference type="HOGENOM" id="CLU_048401_0_0_5"/>
<dbReference type="Proteomes" id="UP000006180">
    <property type="component" value="Chromosome"/>
</dbReference>
<dbReference type="GO" id="GO:0004175">
    <property type="term" value="F:endopeptidase activity"/>
    <property type="evidence" value="ECO:0007669"/>
    <property type="project" value="TreeGrafter"/>
</dbReference>
<dbReference type="STRING" id="1185652.USDA257_c12250"/>
<dbReference type="SUPFAM" id="SSF50156">
    <property type="entry name" value="PDZ domain-like"/>
    <property type="match status" value="1"/>
</dbReference>
<accession>I3X1R0</accession>
<evidence type="ECO:0000313" key="2">
    <source>
        <dbReference type="EMBL" id="AFL49816.1"/>
    </source>
</evidence>
<dbReference type="SMART" id="SM00228">
    <property type="entry name" value="PDZ"/>
    <property type="match status" value="1"/>
</dbReference>
<keyword evidence="2" id="KW-0645">Protease</keyword>
<evidence type="ECO:0000259" key="1">
    <source>
        <dbReference type="PROSITE" id="PS50106"/>
    </source>
</evidence>
<dbReference type="PROSITE" id="PS50106">
    <property type="entry name" value="PDZ"/>
    <property type="match status" value="1"/>
</dbReference>
<dbReference type="InterPro" id="IPR029045">
    <property type="entry name" value="ClpP/crotonase-like_dom_sf"/>
</dbReference>
<dbReference type="PATRIC" id="fig|1185652.3.peg.1274"/>
<dbReference type="SUPFAM" id="SSF52096">
    <property type="entry name" value="ClpP/crotonase"/>
    <property type="match status" value="1"/>
</dbReference>
<dbReference type="GO" id="GO:0008236">
    <property type="term" value="F:serine-type peptidase activity"/>
    <property type="evidence" value="ECO:0007669"/>
    <property type="project" value="InterPro"/>
</dbReference>
<dbReference type="EMBL" id="CP003563">
    <property type="protein sequence ID" value="AFL49816.1"/>
    <property type="molecule type" value="Genomic_DNA"/>
</dbReference>
<dbReference type="GO" id="GO:0006508">
    <property type="term" value="P:proteolysis"/>
    <property type="evidence" value="ECO:0007669"/>
    <property type="project" value="UniProtKB-KW"/>
</dbReference>
<dbReference type="PANTHER" id="PTHR32060:SF22">
    <property type="entry name" value="CARBOXYL-TERMINAL-PROCESSING PEPTIDASE 3, CHLOROPLASTIC"/>
    <property type="match status" value="1"/>
</dbReference>
<reference evidence="2 3" key="1">
    <citation type="journal article" date="2012" name="J. Bacteriol.">
        <title>Complete genome sequence of the broad-host-range strain Sinorhizobium fredii USDA257.</title>
        <authorList>
            <person name="Schuldes J."/>
            <person name="Rodriguez Orbegoso M."/>
            <person name="Schmeisser C."/>
            <person name="Krishnan H.B."/>
            <person name="Daniel R."/>
            <person name="Streit W.R."/>
        </authorList>
    </citation>
    <scope>NUCLEOTIDE SEQUENCE [LARGE SCALE GENOMIC DNA]</scope>
    <source>
        <strain evidence="2 3">USDA 257</strain>
    </source>
</reference>
<dbReference type="Gene3D" id="3.30.750.44">
    <property type="match status" value="1"/>
</dbReference>
<dbReference type="eggNOG" id="COG0793">
    <property type="taxonomic scope" value="Bacteria"/>
</dbReference>
<keyword evidence="2" id="KW-0378">Hydrolase</keyword>
<dbReference type="Gene3D" id="2.30.42.10">
    <property type="match status" value="1"/>
</dbReference>
<dbReference type="KEGG" id="sfd:USDA257_c12250"/>
<dbReference type="Pfam" id="PF17820">
    <property type="entry name" value="PDZ_6"/>
    <property type="match status" value="1"/>
</dbReference>
<dbReference type="AlphaFoldDB" id="I3X1R0"/>
<dbReference type="InterPro" id="IPR005151">
    <property type="entry name" value="Tail-specific_protease"/>
</dbReference>
<name>I3X1R0_SINF2</name>